<comment type="caution">
    <text evidence="1">The sequence shown here is derived from an EMBL/GenBank/DDBJ whole genome shotgun (WGS) entry which is preliminary data.</text>
</comment>
<proteinExistence type="predicted"/>
<dbReference type="EMBL" id="JADQTO010000057">
    <property type="protein sequence ID" value="MBG0569195.1"/>
    <property type="molecule type" value="Genomic_DNA"/>
</dbReference>
<protein>
    <submittedName>
        <fullName evidence="1">Lasso peptide biosynthesis PqqD family chaperone</fullName>
    </submittedName>
</protein>
<dbReference type="Proteomes" id="UP000598146">
    <property type="component" value="Unassembled WGS sequence"/>
</dbReference>
<dbReference type="InterPro" id="IPR008792">
    <property type="entry name" value="PQQD"/>
</dbReference>
<reference evidence="1" key="1">
    <citation type="submission" date="2020-11" db="EMBL/GenBank/DDBJ databases">
        <title>Isolation and identification of active actinomycetes.</title>
        <authorList>
            <person name="Sun X."/>
        </authorList>
    </citation>
    <scope>NUCLEOTIDE SEQUENCE</scope>
    <source>
        <strain evidence="1">NEAU-A11</strain>
    </source>
</reference>
<dbReference type="Pfam" id="PF05402">
    <property type="entry name" value="PqqD"/>
    <property type="match status" value="1"/>
</dbReference>
<name>A0A931CFY7_9ACTN</name>
<dbReference type="Gene3D" id="1.10.10.1150">
    <property type="entry name" value="Coenzyme PQQ synthesis protein D (PqqD)"/>
    <property type="match status" value="1"/>
</dbReference>
<dbReference type="RefSeq" id="WP_196420937.1">
    <property type="nucleotide sequence ID" value="NZ_JADQTO010000057.1"/>
</dbReference>
<accession>A0A931CFY7</accession>
<organism evidence="1 2">
    <name type="scientific">Actinoplanes aureus</name>
    <dbReference type="NCBI Taxonomy" id="2792083"/>
    <lineage>
        <taxon>Bacteria</taxon>
        <taxon>Bacillati</taxon>
        <taxon>Actinomycetota</taxon>
        <taxon>Actinomycetes</taxon>
        <taxon>Micromonosporales</taxon>
        <taxon>Micromonosporaceae</taxon>
        <taxon>Actinoplanes</taxon>
    </lineage>
</organism>
<sequence length="84" mass="9487">MTLRLHDDIVLNETEYGAVLLNQRRGTYWQLNPTGTAIIKAMLENDDVEATAKVLAERFDVDFERACQDVRSLVAEMQAAGAFR</sequence>
<gene>
    <name evidence="1" type="ORF">I4J89_48110</name>
</gene>
<keyword evidence="2" id="KW-1185">Reference proteome</keyword>
<evidence type="ECO:0000313" key="2">
    <source>
        <dbReference type="Proteomes" id="UP000598146"/>
    </source>
</evidence>
<dbReference type="AlphaFoldDB" id="A0A931CFY7"/>
<dbReference type="InterPro" id="IPR041881">
    <property type="entry name" value="PqqD_sf"/>
</dbReference>
<evidence type="ECO:0000313" key="1">
    <source>
        <dbReference type="EMBL" id="MBG0569195.1"/>
    </source>
</evidence>
<dbReference type="NCBIfam" id="NF033530">
    <property type="entry name" value="lasso_PqqD_Strm"/>
    <property type="match status" value="1"/>
</dbReference>